<dbReference type="PANTHER" id="PTHR43048">
    <property type="entry name" value="METHYLMALONYL-COA EPIMERASE"/>
    <property type="match status" value="1"/>
</dbReference>
<dbReference type="InterPro" id="IPR017515">
    <property type="entry name" value="MeMalonyl-CoA_epimerase"/>
</dbReference>
<dbReference type="Gene3D" id="3.10.180.10">
    <property type="entry name" value="2,3-Dihydroxybiphenyl 1,2-Dioxygenase, domain 1"/>
    <property type="match status" value="1"/>
</dbReference>
<protein>
    <submittedName>
        <fullName evidence="4">Methylmalonyl-CoA epimerase</fullName>
        <ecNumber evidence="4">5.1.99.1</ecNumber>
    </submittedName>
</protein>
<name>M1P1C1_9ZZZZ</name>
<gene>
    <name evidence="4" type="ORF">FLSS-19_0009</name>
</gene>
<keyword evidence="2" id="KW-0479">Metal-binding</keyword>
<dbReference type="Pfam" id="PF13669">
    <property type="entry name" value="Glyoxalase_4"/>
    <property type="match status" value="1"/>
</dbReference>
<dbReference type="CDD" id="cd07249">
    <property type="entry name" value="MMCE"/>
    <property type="match status" value="1"/>
</dbReference>
<accession>M1P1C1</accession>
<dbReference type="NCBIfam" id="TIGR03081">
    <property type="entry name" value="metmalonyl_epim"/>
    <property type="match status" value="1"/>
</dbReference>
<evidence type="ECO:0000313" key="4">
    <source>
        <dbReference type="EMBL" id="AGF93176.1"/>
    </source>
</evidence>
<dbReference type="EC" id="5.1.99.1" evidence="4"/>
<reference evidence="4" key="1">
    <citation type="journal article" date="2013" name="Syst. Appl. Microbiol.">
        <title>New insights into the archaeal diversity of a hypersaline microbial mat obtained by a metagenomic approach.</title>
        <authorList>
            <person name="Lopez-Lopez A."/>
            <person name="Richter M."/>
            <person name="Pena A."/>
            <person name="Tamames J."/>
            <person name="Rossello-Mora R."/>
        </authorList>
    </citation>
    <scope>NUCLEOTIDE SEQUENCE</scope>
</reference>
<dbReference type="InterPro" id="IPR037523">
    <property type="entry name" value="VOC_core"/>
</dbReference>
<keyword evidence="4" id="KW-0413">Isomerase</keyword>
<dbReference type="GO" id="GO:0046491">
    <property type="term" value="P:L-methylmalonyl-CoA metabolic process"/>
    <property type="evidence" value="ECO:0007669"/>
    <property type="project" value="TreeGrafter"/>
</dbReference>
<feature type="domain" description="VOC" evidence="3">
    <location>
        <begin position="5"/>
        <end position="130"/>
    </location>
</feature>
<dbReference type="GO" id="GO:0004493">
    <property type="term" value="F:methylmalonyl-CoA epimerase activity"/>
    <property type="evidence" value="ECO:0007669"/>
    <property type="project" value="UniProtKB-EC"/>
</dbReference>
<dbReference type="AlphaFoldDB" id="M1P1C1"/>
<sequence>MNIEKVDHIGIAVSDLDSASKKYGALGFELDHIEEVESQGVKVGMFPAGESKIELLEPIEDNSIKKFVEKKGEGIHHVAVGVNDIEKKLDEIREEVALIDEEPREGAGDTKIAFVHPKETHGVLLEFVEE</sequence>
<evidence type="ECO:0000259" key="3">
    <source>
        <dbReference type="PROSITE" id="PS51819"/>
    </source>
</evidence>
<dbReference type="GO" id="GO:0046872">
    <property type="term" value="F:metal ion binding"/>
    <property type="evidence" value="ECO:0007669"/>
    <property type="project" value="UniProtKB-KW"/>
</dbReference>
<organism evidence="4">
    <name type="scientific">uncultured organism</name>
    <dbReference type="NCBI Taxonomy" id="155900"/>
    <lineage>
        <taxon>unclassified sequences</taxon>
        <taxon>environmental samples</taxon>
    </lineage>
</organism>
<dbReference type="SUPFAM" id="SSF54593">
    <property type="entry name" value="Glyoxalase/Bleomycin resistance protein/Dihydroxybiphenyl dioxygenase"/>
    <property type="match status" value="1"/>
</dbReference>
<evidence type="ECO:0000256" key="2">
    <source>
        <dbReference type="ARBA" id="ARBA00022723"/>
    </source>
</evidence>
<dbReference type="EMBL" id="JX684084">
    <property type="protein sequence ID" value="AGF93176.1"/>
    <property type="molecule type" value="Genomic_DNA"/>
</dbReference>
<comment type="similarity">
    <text evidence="1">Belongs to the methylmalonyl-CoA epimerase family.</text>
</comment>
<dbReference type="InterPro" id="IPR029068">
    <property type="entry name" value="Glyas_Bleomycin-R_OHBP_Dase"/>
</dbReference>
<dbReference type="InterPro" id="IPR051785">
    <property type="entry name" value="MMCE/EMCE_epimerase"/>
</dbReference>
<evidence type="ECO:0000256" key="1">
    <source>
        <dbReference type="ARBA" id="ARBA00009308"/>
    </source>
</evidence>
<dbReference type="PROSITE" id="PS51819">
    <property type="entry name" value="VOC"/>
    <property type="match status" value="1"/>
</dbReference>
<proteinExistence type="inferred from homology"/>
<dbReference type="PANTHER" id="PTHR43048:SF3">
    <property type="entry name" value="METHYLMALONYL-COA EPIMERASE, MITOCHONDRIAL"/>
    <property type="match status" value="1"/>
</dbReference>